<keyword evidence="2" id="KW-0175">Coiled coil</keyword>
<dbReference type="SUPFAM" id="SSF52172">
    <property type="entry name" value="CheY-like"/>
    <property type="match status" value="1"/>
</dbReference>
<dbReference type="STRING" id="158190.SpiGrapes_0376"/>
<name>G8QVK1_SPHPG</name>
<dbReference type="HOGENOM" id="CLU_407553_0_0_12"/>
<dbReference type="OrthoDB" id="9768433at2"/>
<sequence length="674" mass="76808">MDISGPVSIAEGLWWVGDDLCSAELHCNPYLLLDKGSAVLFDPGSVLDVEIVMAKVKMLIPLEKLEAIVVSHQDPDLCSAIPMLEQNGFSGCICCHERAATIIQFYGVKSPFYYVDQNNFRYQMKNGNDLRFLYAPYLHFPAAIMTYLQRQKAVITGDLFGAIANNWYLYASEDYHESMKTFHEIYMPSHEILEPVMNQLLKLDIHLICPQHGSIIVNDCKKYIEILKNLECGFFLKPLRKNLMEAGGYPQLCNQVIKRYFSIYGVKKVRETFEGSGFVLDYQKKTIESSPFSDNSIWEEFFDLVFSKKGMPWITIIFPLVEKMTKEYSIPLPKPFKSLMFTFQQNVDLMTEKNQELEKKRLALQDSLQDAQNRCPITGLHNQMFFNRFFSSEMKKFNYEETTFGLVLLSIDNLSNINLDFGRIEGDDALKTLTYYLKEAFPGKDEYHFKLQGGVFALYLPGTKRKEILERTDRLCATVSDSEAFIVPSTISIGLFHTDRIENTKRFSNEELEEVALQTALYRLKLAKRQGGNKVVADSSKVWNANSSIRIVLAANPGIEKKLIEEALKREGYILFLASNGLEARTLIEKENPDIIISELMTSKLSAFTLRKELMKKSAYSDIPFILFSSNKNENTVSRSIGLGISHFFACPVMLIELIGVVGLYASSLLQQEA</sequence>
<dbReference type="SUPFAM" id="SSF55073">
    <property type="entry name" value="Nucleotide cyclase"/>
    <property type="match status" value="1"/>
</dbReference>
<protein>
    <submittedName>
        <fullName evidence="5">Diguanylate cyclase (GGDEF) domain-containing protein</fullName>
    </submittedName>
</protein>
<dbReference type="CDD" id="cd01949">
    <property type="entry name" value="GGDEF"/>
    <property type="match status" value="1"/>
</dbReference>
<keyword evidence="6" id="KW-1185">Reference proteome</keyword>
<comment type="caution">
    <text evidence="1">Lacks conserved residue(s) required for the propagation of feature annotation.</text>
</comment>
<dbReference type="AlphaFoldDB" id="G8QVK1"/>
<dbReference type="Pfam" id="PF19583">
    <property type="entry name" value="ODP"/>
    <property type="match status" value="1"/>
</dbReference>
<dbReference type="RefSeq" id="WP_014269083.1">
    <property type="nucleotide sequence ID" value="NC_016633.1"/>
</dbReference>
<dbReference type="eggNOG" id="COG2199">
    <property type="taxonomic scope" value="Bacteria"/>
</dbReference>
<dbReference type="SMART" id="SM00849">
    <property type="entry name" value="Lactamase_B"/>
    <property type="match status" value="1"/>
</dbReference>
<dbReference type="InterPro" id="IPR001789">
    <property type="entry name" value="Sig_transdc_resp-reg_receiver"/>
</dbReference>
<dbReference type="KEGG" id="sgp:SpiGrapes_0376"/>
<evidence type="ECO:0000256" key="1">
    <source>
        <dbReference type="PROSITE-ProRule" id="PRU00169"/>
    </source>
</evidence>
<dbReference type="Gene3D" id="3.30.70.270">
    <property type="match status" value="1"/>
</dbReference>
<dbReference type="Pfam" id="PF00072">
    <property type="entry name" value="Response_reg"/>
    <property type="match status" value="1"/>
</dbReference>
<evidence type="ECO:0000259" key="4">
    <source>
        <dbReference type="PROSITE" id="PS50887"/>
    </source>
</evidence>
<evidence type="ECO:0000259" key="3">
    <source>
        <dbReference type="PROSITE" id="PS50110"/>
    </source>
</evidence>
<dbReference type="SUPFAM" id="SSF56281">
    <property type="entry name" value="Metallo-hydrolase/oxidoreductase"/>
    <property type="match status" value="1"/>
</dbReference>
<dbReference type="PROSITE" id="PS50887">
    <property type="entry name" value="GGDEF"/>
    <property type="match status" value="1"/>
</dbReference>
<evidence type="ECO:0000313" key="6">
    <source>
        <dbReference type="Proteomes" id="UP000005632"/>
    </source>
</evidence>
<dbReference type="Gene3D" id="3.40.50.2300">
    <property type="match status" value="1"/>
</dbReference>
<dbReference type="eggNOG" id="COG3706">
    <property type="taxonomic scope" value="Bacteria"/>
</dbReference>
<evidence type="ECO:0000313" key="5">
    <source>
        <dbReference type="EMBL" id="AEV28234.1"/>
    </source>
</evidence>
<dbReference type="InterPro" id="IPR043128">
    <property type="entry name" value="Rev_trsase/Diguanyl_cyclase"/>
</dbReference>
<proteinExistence type="predicted"/>
<reference evidence="5 6" key="1">
    <citation type="submission" date="2011-11" db="EMBL/GenBank/DDBJ databases">
        <title>Complete sequence of Spirochaeta sp. grapes.</title>
        <authorList>
            <consortium name="US DOE Joint Genome Institute"/>
            <person name="Lucas S."/>
            <person name="Han J."/>
            <person name="Lapidus A."/>
            <person name="Cheng J.-F."/>
            <person name="Goodwin L."/>
            <person name="Pitluck S."/>
            <person name="Peters L."/>
            <person name="Ovchinnikova G."/>
            <person name="Munk A.C."/>
            <person name="Detter J.C."/>
            <person name="Han C."/>
            <person name="Tapia R."/>
            <person name="Land M."/>
            <person name="Hauser L."/>
            <person name="Kyrpides N."/>
            <person name="Ivanova N."/>
            <person name="Pagani I."/>
            <person name="Ritalahtilisa K."/>
            <person name="Loeffler F."/>
            <person name="Woyke T."/>
        </authorList>
    </citation>
    <scope>NUCLEOTIDE SEQUENCE [LARGE SCALE GENOMIC DNA]</scope>
    <source>
        <strain evidence="6">ATCC BAA-1885 / DSM 22778 / Grapes</strain>
    </source>
</reference>
<dbReference type="Proteomes" id="UP000005632">
    <property type="component" value="Chromosome"/>
</dbReference>
<organism evidence="5 6">
    <name type="scientific">Sphaerochaeta pleomorpha (strain ATCC BAA-1885 / DSM 22778 / Grapes)</name>
    <dbReference type="NCBI Taxonomy" id="158190"/>
    <lineage>
        <taxon>Bacteria</taxon>
        <taxon>Pseudomonadati</taxon>
        <taxon>Spirochaetota</taxon>
        <taxon>Spirochaetia</taxon>
        <taxon>Spirochaetales</taxon>
        <taxon>Sphaerochaetaceae</taxon>
        <taxon>Sphaerochaeta</taxon>
    </lineage>
</organism>
<dbReference type="eggNOG" id="COG0426">
    <property type="taxonomic scope" value="Bacteria"/>
</dbReference>
<dbReference type="InterPro" id="IPR045761">
    <property type="entry name" value="ODP_dom"/>
</dbReference>
<feature type="domain" description="GGDEF" evidence="4">
    <location>
        <begin position="402"/>
        <end position="540"/>
    </location>
</feature>
<accession>G8QVK1</accession>
<dbReference type="SMART" id="SM00448">
    <property type="entry name" value="REC"/>
    <property type="match status" value="1"/>
</dbReference>
<evidence type="ECO:0000256" key="2">
    <source>
        <dbReference type="SAM" id="Coils"/>
    </source>
</evidence>
<dbReference type="PANTHER" id="PTHR43041">
    <property type="entry name" value="HYDROLASE, METALLO-BETA-LACTAMASE SUPERFAMILY"/>
    <property type="match status" value="1"/>
</dbReference>
<dbReference type="SMART" id="SM00267">
    <property type="entry name" value="GGDEF"/>
    <property type="match status" value="1"/>
</dbReference>
<feature type="coiled-coil region" evidence="2">
    <location>
        <begin position="340"/>
        <end position="374"/>
    </location>
</feature>
<dbReference type="NCBIfam" id="TIGR00254">
    <property type="entry name" value="GGDEF"/>
    <property type="match status" value="1"/>
</dbReference>
<dbReference type="InterPro" id="IPR036866">
    <property type="entry name" value="RibonucZ/Hydroxyglut_hydro"/>
</dbReference>
<dbReference type="PROSITE" id="PS50110">
    <property type="entry name" value="RESPONSE_REGULATORY"/>
    <property type="match status" value="1"/>
</dbReference>
<dbReference type="PANTHER" id="PTHR43041:SF1">
    <property type="entry name" value="METALLO-BETA-LACTAMASE DOMAIN-CONTAINING PROTEIN"/>
    <property type="match status" value="1"/>
</dbReference>
<dbReference type="GO" id="GO:0000160">
    <property type="term" value="P:phosphorelay signal transduction system"/>
    <property type="evidence" value="ECO:0007669"/>
    <property type="project" value="InterPro"/>
</dbReference>
<dbReference type="InterPro" id="IPR001279">
    <property type="entry name" value="Metallo-B-lactamas"/>
</dbReference>
<feature type="domain" description="Response regulatory" evidence="3">
    <location>
        <begin position="550"/>
        <end position="666"/>
    </location>
</feature>
<dbReference type="Pfam" id="PF00990">
    <property type="entry name" value="GGDEF"/>
    <property type="match status" value="1"/>
</dbReference>
<dbReference type="EMBL" id="CP003155">
    <property type="protein sequence ID" value="AEV28234.1"/>
    <property type="molecule type" value="Genomic_DNA"/>
</dbReference>
<dbReference type="InterPro" id="IPR000160">
    <property type="entry name" value="GGDEF_dom"/>
</dbReference>
<dbReference type="CDD" id="cd00156">
    <property type="entry name" value="REC"/>
    <property type="match status" value="1"/>
</dbReference>
<dbReference type="InterPro" id="IPR011006">
    <property type="entry name" value="CheY-like_superfamily"/>
</dbReference>
<gene>
    <name evidence="5" type="ordered locus">SpiGrapes_0376</name>
</gene>
<dbReference type="Gene3D" id="3.60.15.10">
    <property type="entry name" value="Ribonuclease Z/Hydroxyacylglutathione hydrolase-like"/>
    <property type="match status" value="1"/>
</dbReference>
<dbReference type="InterPro" id="IPR029787">
    <property type="entry name" value="Nucleotide_cyclase"/>
</dbReference>